<evidence type="ECO:0000256" key="2">
    <source>
        <dbReference type="ARBA" id="ARBA00023002"/>
    </source>
</evidence>
<dbReference type="EMBL" id="JBHSCX010000020">
    <property type="protein sequence ID" value="MFC4363196.1"/>
    <property type="molecule type" value="Genomic_DNA"/>
</dbReference>
<dbReference type="EC" id="1.1.1.-" evidence="3"/>
<comment type="caution">
    <text evidence="3">The sequence shown here is derived from an EMBL/GenBank/DDBJ whole genome shotgun (WGS) entry which is preliminary data.</text>
</comment>
<evidence type="ECO:0000313" key="4">
    <source>
        <dbReference type="Proteomes" id="UP001595840"/>
    </source>
</evidence>
<dbReference type="PANTHER" id="PTHR24321:SF8">
    <property type="entry name" value="ESTRADIOL 17-BETA-DEHYDROGENASE 8-RELATED"/>
    <property type="match status" value="1"/>
</dbReference>
<keyword evidence="2 3" id="KW-0560">Oxidoreductase</keyword>
<gene>
    <name evidence="3" type="ORF">ACFOX3_12855</name>
</gene>
<sequence>MDKLLDFTGKTVLITGAAQGFGALLAEELAARGANLVLGDIKTEPLQALAKKLKANGAKVIAQNCNVAVEADGKAMVDAAMDQFGQLDIAVNNAGIGQALELTEEVSDKDFESQWRVNVMGVQYGMRHQLKAMKTKGSGVILNVSSMAGLGAAPRLAAYSAAKHAVIGLSKTAAVENAALNIRVNAICPFFALTPLVTESALSAAGVEQAKATLSRNAPIRRCAEPIEIVNAMILLLSPGNTYMTGLAIAVDGGVSAI</sequence>
<comment type="similarity">
    <text evidence="1">Belongs to the short-chain dehydrogenases/reductases (SDR) family.</text>
</comment>
<keyword evidence="4" id="KW-1185">Reference proteome</keyword>
<dbReference type="InterPro" id="IPR036291">
    <property type="entry name" value="NAD(P)-bd_dom_sf"/>
</dbReference>
<dbReference type="RefSeq" id="WP_290260853.1">
    <property type="nucleotide sequence ID" value="NZ_JAUFQG010000004.1"/>
</dbReference>
<dbReference type="PROSITE" id="PS00061">
    <property type="entry name" value="ADH_SHORT"/>
    <property type="match status" value="1"/>
</dbReference>
<dbReference type="InterPro" id="IPR002347">
    <property type="entry name" value="SDR_fam"/>
</dbReference>
<dbReference type="Pfam" id="PF13561">
    <property type="entry name" value="adh_short_C2"/>
    <property type="match status" value="1"/>
</dbReference>
<accession>A0ABV8V5Q2</accession>
<reference evidence="4" key="1">
    <citation type="journal article" date="2019" name="Int. J. Syst. Evol. Microbiol.">
        <title>The Global Catalogue of Microorganisms (GCM) 10K type strain sequencing project: providing services to taxonomists for standard genome sequencing and annotation.</title>
        <authorList>
            <consortium name="The Broad Institute Genomics Platform"/>
            <consortium name="The Broad Institute Genome Sequencing Center for Infectious Disease"/>
            <person name="Wu L."/>
            <person name="Ma J."/>
        </authorList>
    </citation>
    <scope>NUCLEOTIDE SEQUENCE [LARGE SCALE GENOMIC DNA]</scope>
    <source>
        <strain evidence="4">CECT 8570</strain>
    </source>
</reference>
<organism evidence="3 4">
    <name type="scientific">Simiduia curdlanivorans</name>
    <dbReference type="NCBI Taxonomy" id="1492769"/>
    <lineage>
        <taxon>Bacteria</taxon>
        <taxon>Pseudomonadati</taxon>
        <taxon>Pseudomonadota</taxon>
        <taxon>Gammaproteobacteria</taxon>
        <taxon>Cellvibrionales</taxon>
        <taxon>Cellvibrionaceae</taxon>
        <taxon>Simiduia</taxon>
    </lineage>
</organism>
<dbReference type="PRINTS" id="PR00081">
    <property type="entry name" value="GDHRDH"/>
</dbReference>
<dbReference type="PANTHER" id="PTHR24321">
    <property type="entry name" value="DEHYDROGENASES, SHORT CHAIN"/>
    <property type="match status" value="1"/>
</dbReference>
<dbReference type="Proteomes" id="UP001595840">
    <property type="component" value="Unassembled WGS sequence"/>
</dbReference>
<dbReference type="PRINTS" id="PR00080">
    <property type="entry name" value="SDRFAMILY"/>
</dbReference>
<dbReference type="GO" id="GO:0016491">
    <property type="term" value="F:oxidoreductase activity"/>
    <property type="evidence" value="ECO:0007669"/>
    <property type="project" value="UniProtKB-KW"/>
</dbReference>
<evidence type="ECO:0000256" key="1">
    <source>
        <dbReference type="ARBA" id="ARBA00006484"/>
    </source>
</evidence>
<name>A0ABV8V5Q2_9GAMM</name>
<evidence type="ECO:0000313" key="3">
    <source>
        <dbReference type="EMBL" id="MFC4363196.1"/>
    </source>
</evidence>
<dbReference type="InterPro" id="IPR020904">
    <property type="entry name" value="Sc_DH/Rdtase_CS"/>
</dbReference>
<protein>
    <submittedName>
        <fullName evidence="3">SDR family NAD(P)-dependent oxidoreductase</fullName>
        <ecNumber evidence="3">1.1.1.-</ecNumber>
    </submittedName>
</protein>
<dbReference type="Gene3D" id="3.40.50.720">
    <property type="entry name" value="NAD(P)-binding Rossmann-like Domain"/>
    <property type="match status" value="1"/>
</dbReference>
<dbReference type="SUPFAM" id="SSF51735">
    <property type="entry name" value="NAD(P)-binding Rossmann-fold domains"/>
    <property type="match status" value="1"/>
</dbReference>
<dbReference type="CDD" id="cd05233">
    <property type="entry name" value="SDR_c"/>
    <property type="match status" value="1"/>
</dbReference>
<proteinExistence type="inferred from homology"/>